<reference evidence="2 3" key="1">
    <citation type="submission" date="2024-08" db="EMBL/GenBank/DDBJ databases">
        <authorList>
            <person name="Cucini C."/>
            <person name="Frati F."/>
        </authorList>
    </citation>
    <scope>NUCLEOTIDE SEQUENCE [LARGE SCALE GENOMIC DNA]</scope>
</reference>
<dbReference type="EMBL" id="CAXLJM020000046">
    <property type="protein sequence ID" value="CAL8110946.1"/>
    <property type="molecule type" value="Genomic_DNA"/>
</dbReference>
<protein>
    <recommendedName>
        <fullName evidence="4">Transmembrane protein</fullName>
    </recommendedName>
</protein>
<evidence type="ECO:0000313" key="3">
    <source>
        <dbReference type="Proteomes" id="UP001642540"/>
    </source>
</evidence>
<proteinExistence type="predicted"/>
<evidence type="ECO:0000256" key="1">
    <source>
        <dbReference type="SAM" id="Phobius"/>
    </source>
</evidence>
<comment type="caution">
    <text evidence="2">The sequence shown here is derived from an EMBL/GenBank/DDBJ whole genome shotgun (WGS) entry which is preliminary data.</text>
</comment>
<gene>
    <name evidence="2" type="ORF">ODALV1_LOCUS14581</name>
</gene>
<keyword evidence="1" id="KW-0812">Transmembrane</keyword>
<evidence type="ECO:0000313" key="2">
    <source>
        <dbReference type="EMBL" id="CAL8110946.1"/>
    </source>
</evidence>
<dbReference type="Proteomes" id="UP001642540">
    <property type="component" value="Unassembled WGS sequence"/>
</dbReference>
<evidence type="ECO:0008006" key="4">
    <source>
        <dbReference type="Google" id="ProtNLM"/>
    </source>
</evidence>
<keyword evidence="1" id="KW-0472">Membrane</keyword>
<feature type="transmembrane region" description="Helical" evidence="1">
    <location>
        <begin position="129"/>
        <end position="148"/>
    </location>
</feature>
<sequence length="216" mass="23801">MNSRINSRFGDCNSPGYSCDTGYGPEDEVEPAVTIPSTPPELTEDYLEAQRKAEEAVKMMEESLSLFEGLYWDILWENVSTSLILWSTWLKDKLIVLGVELLACFVTGSVVLAMLCVILGCFGPLRIKWLASLIIAFIIGSTFAWGSIEVATTSIIGVVLWMFIFLSNTTNEVVKKETGGGARELSTVLNCKFWYIGSRTLSINLSEGLIGVMSDD</sequence>
<accession>A0ABP1QSH5</accession>
<keyword evidence="1" id="KW-1133">Transmembrane helix</keyword>
<name>A0ABP1QSH5_9HEXA</name>
<keyword evidence="3" id="KW-1185">Reference proteome</keyword>
<feature type="transmembrane region" description="Helical" evidence="1">
    <location>
        <begin position="95"/>
        <end position="122"/>
    </location>
</feature>
<organism evidence="2 3">
    <name type="scientific">Orchesella dallaii</name>
    <dbReference type="NCBI Taxonomy" id="48710"/>
    <lineage>
        <taxon>Eukaryota</taxon>
        <taxon>Metazoa</taxon>
        <taxon>Ecdysozoa</taxon>
        <taxon>Arthropoda</taxon>
        <taxon>Hexapoda</taxon>
        <taxon>Collembola</taxon>
        <taxon>Entomobryomorpha</taxon>
        <taxon>Entomobryoidea</taxon>
        <taxon>Orchesellidae</taxon>
        <taxon>Orchesellinae</taxon>
        <taxon>Orchesella</taxon>
    </lineage>
</organism>